<gene>
    <name evidence="1" type="ORF">MTR67_007243</name>
</gene>
<dbReference type="EMBL" id="CP133613">
    <property type="protein sequence ID" value="WMV13858.1"/>
    <property type="molecule type" value="Genomic_DNA"/>
</dbReference>
<sequence>MVMILEENAGDALPELEGVKTIIDPLKEVNLGTDEDPRPTYLSAFLEVDEVKHPTWISSIVHVRKKNGQIRVCVDFMDLNNASPKYEFPLPIPKLMIDAATGL</sequence>
<accession>A0AAF0PZF7</accession>
<proteinExistence type="predicted"/>
<dbReference type="Gene3D" id="3.10.10.10">
    <property type="entry name" value="HIV Type 1 Reverse Transcriptase, subunit A, domain 1"/>
    <property type="match status" value="1"/>
</dbReference>
<name>A0AAF0PZF7_SOLVR</name>
<keyword evidence="2" id="KW-1185">Reference proteome</keyword>
<dbReference type="InterPro" id="IPR043502">
    <property type="entry name" value="DNA/RNA_pol_sf"/>
</dbReference>
<dbReference type="Proteomes" id="UP001234989">
    <property type="component" value="Chromosome 2"/>
</dbReference>
<reference evidence="1" key="1">
    <citation type="submission" date="2023-08" db="EMBL/GenBank/DDBJ databases">
        <title>A de novo genome assembly of Solanum verrucosum Schlechtendal, a Mexican diploid species geographically isolated from the other diploid A-genome species in potato relatives.</title>
        <authorList>
            <person name="Hosaka K."/>
        </authorList>
    </citation>
    <scope>NUCLEOTIDE SEQUENCE</scope>
    <source>
        <tissue evidence="1">Young leaves</tissue>
    </source>
</reference>
<evidence type="ECO:0000313" key="1">
    <source>
        <dbReference type="EMBL" id="WMV13858.1"/>
    </source>
</evidence>
<organism evidence="1 2">
    <name type="scientific">Solanum verrucosum</name>
    <dbReference type="NCBI Taxonomy" id="315347"/>
    <lineage>
        <taxon>Eukaryota</taxon>
        <taxon>Viridiplantae</taxon>
        <taxon>Streptophyta</taxon>
        <taxon>Embryophyta</taxon>
        <taxon>Tracheophyta</taxon>
        <taxon>Spermatophyta</taxon>
        <taxon>Magnoliopsida</taxon>
        <taxon>eudicotyledons</taxon>
        <taxon>Gunneridae</taxon>
        <taxon>Pentapetalae</taxon>
        <taxon>asterids</taxon>
        <taxon>lamiids</taxon>
        <taxon>Solanales</taxon>
        <taxon>Solanaceae</taxon>
        <taxon>Solanoideae</taxon>
        <taxon>Solaneae</taxon>
        <taxon>Solanum</taxon>
    </lineage>
</organism>
<evidence type="ECO:0000313" key="2">
    <source>
        <dbReference type="Proteomes" id="UP001234989"/>
    </source>
</evidence>
<protein>
    <submittedName>
        <fullName evidence="1">Uncharacterized protein</fullName>
    </submittedName>
</protein>
<dbReference type="SUPFAM" id="SSF56672">
    <property type="entry name" value="DNA/RNA polymerases"/>
    <property type="match status" value="1"/>
</dbReference>
<dbReference type="AlphaFoldDB" id="A0AAF0PZF7"/>